<keyword evidence="3" id="KW-1185">Reference proteome</keyword>
<keyword evidence="1" id="KW-0732">Signal</keyword>
<gene>
    <name evidence="2" type="ORF">C7443_102186</name>
</gene>
<accession>A0A317N325</accession>
<feature type="chain" id="PRO_5016419913" evidence="1">
    <location>
        <begin position="24"/>
        <end position="193"/>
    </location>
</feature>
<evidence type="ECO:0000313" key="3">
    <source>
        <dbReference type="Proteomes" id="UP000246569"/>
    </source>
</evidence>
<dbReference type="RefSeq" id="WP_110017194.1">
    <property type="nucleotide sequence ID" value="NZ_QGTJ01000002.1"/>
</dbReference>
<evidence type="ECO:0000313" key="2">
    <source>
        <dbReference type="EMBL" id="PWV64537.1"/>
    </source>
</evidence>
<organism evidence="2 3">
    <name type="scientific">Plasticicumulans acidivorans</name>
    <dbReference type="NCBI Taxonomy" id="886464"/>
    <lineage>
        <taxon>Bacteria</taxon>
        <taxon>Pseudomonadati</taxon>
        <taxon>Pseudomonadota</taxon>
        <taxon>Gammaproteobacteria</taxon>
        <taxon>Candidatus Competibacteraceae</taxon>
        <taxon>Plasticicumulans</taxon>
    </lineage>
</organism>
<dbReference type="OrthoDB" id="5766180at2"/>
<proteinExistence type="predicted"/>
<feature type="signal peptide" evidence="1">
    <location>
        <begin position="1"/>
        <end position="23"/>
    </location>
</feature>
<dbReference type="EMBL" id="QGTJ01000002">
    <property type="protein sequence ID" value="PWV64537.1"/>
    <property type="molecule type" value="Genomic_DNA"/>
</dbReference>
<protein>
    <submittedName>
        <fullName evidence="2">Uncharacterized protein</fullName>
    </submittedName>
</protein>
<dbReference type="Proteomes" id="UP000246569">
    <property type="component" value="Unassembled WGS sequence"/>
</dbReference>
<reference evidence="2 3" key="1">
    <citation type="submission" date="2018-05" db="EMBL/GenBank/DDBJ databases">
        <title>Genomic Encyclopedia of Type Strains, Phase IV (KMG-IV): sequencing the most valuable type-strain genomes for metagenomic binning, comparative biology and taxonomic classification.</title>
        <authorList>
            <person name="Goeker M."/>
        </authorList>
    </citation>
    <scope>NUCLEOTIDE SEQUENCE [LARGE SCALE GENOMIC DNA]</scope>
    <source>
        <strain evidence="2 3">DSM 23606</strain>
    </source>
</reference>
<evidence type="ECO:0000256" key="1">
    <source>
        <dbReference type="SAM" id="SignalP"/>
    </source>
</evidence>
<comment type="caution">
    <text evidence="2">The sequence shown here is derived from an EMBL/GenBank/DDBJ whole genome shotgun (WGS) entry which is preliminary data.</text>
</comment>
<dbReference type="AlphaFoldDB" id="A0A317N325"/>
<name>A0A317N325_9GAMM</name>
<sequence>MNLRQALTAAPLLALLGSAAAHADDVTDQIQEALKAYENKDLGTAAAALDAASSLIRQMKAESLGSLLPAPPAGWEAEEAQTAGGVGPIVGGIHAECNYHKGEQSVKVAITGNSPLLQMMAMVFNNPMAMGADNKLVIVDGRKAIYNKSDNAYRVLVGNQALVEVSGEHGVDEATLKTFLKGVNFAGVETAVK</sequence>